<proteinExistence type="inferred from homology"/>
<dbReference type="FunFam" id="3.40.33.10:FF:000049">
    <property type="entry name" value="Gamete and mating-type specific protein A"/>
    <property type="match status" value="1"/>
</dbReference>
<feature type="signal peptide" evidence="2">
    <location>
        <begin position="1"/>
        <end position="21"/>
    </location>
</feature>
<dbReference type="Gene3D" id="3.90.70.10">
    <property type="entry name" value="Cysteine proteinases"/>
    <property type="match status" value="1"/>
</dbReference>
<protein>
    <recommendedName>
        <fullName evidence="7">Peptidase C1A papain C-terminal domain-containing protein</fullName>
    </recommendedName>
</protein>
<dbReference type="VEuPathDB" id="AmoebaDB:DICPUDRAFT_158367"/>
<dbReference type="GO" id="GO:0005764">
    <property type="term" value="C:lysosome"/>
    <property type="evidence" value="ECO:0000318"/>
    <property type="project" value="GO_Central"/>
</dbReference>
<dbReference type="EMBL" id="GL871372">
    <property type="protein sequence ID" value="EGC29963.1"/>
    <property type="molecule type" value="Genomic_DNA"/>
</dbReference>
<dbReference type="OMA" id="YPYKAVT"/>
<dbReference type="CDD" id="cd02248">
    <property type="entry name" value="Peptidase_C1A"/>
    <property type="match status" value="1"/>
</dbReference>
<evidence type="ECO:0008006" key="7">
    <source>
        <dbReference type="Google" id="ProtNLM"/>
    </source>
</evidence>
<dbReference type="PRINTS" id="PR00837">
    <property type="entry name" value="V5TPXLIKE"/>
</dbReference>
<evidence type="ECO:0000256" key="2">
    <source>
        <dbReference type="SAM" id="SignalP"/>
    </source>
</evidence>
<dbReference type="SMART" id="SM00645">
    <property type="entry name" value="Pept_C1"/>
    <property type="match status" value="1"/>
</dbReference>
<organism evidence="5 6">
    <name type="scientific">Dictyostelium purpureum</name>
    <name type="common">Slime mold</name>
    <dbReference type="NCBI Taxonomy" id="5786"/>
    <lineage>
        <taxon>Eukaryota</taxon>
        <taxon>Amoebozoa</taxon>
        <taxon>Evosea</taxon>
        <taxon>Eumycetozoa</taxon>
        <taxon>Dictyostelia</taxon>
        <taxon>Dictyosteliales</taxon>
        <taxon>Dictyosteliaceae</taxon>
        <taxon>Dictyostelium</taxon>
    </lineage>
</organism>
<dbReference type="InterPro" id="IPR035940">
    <property type="entry name" value="CAP_sf"/>
</dbReference>
<dbReference type="InterPro" id="IPR038765">
    <property type="entry name" value="Papain-like_cys_pep_sf"/>
</dbReference>
<dbReference type="InterPro" id="IPR001283">
    <property type="entry name" value="CRISP-related"/>
</dbReference>
<dbReference type="GeneID" id="10511427"/>
<reference evidence="6" key="1">
    <citation type="journal article" date="2011" name="Genome Biol.">
        <title>Comparative genomics of the social amoebae Dictyostelium discoideum and Dictyostelium purpureum.</title>
        <authorList>
            <consortium name="US DOE Joint Genome Institute (JGI-PGF)"/>
            <person name="Sucgang R."/>
            <person name="Kuo A."/>
            <person name="Tian X."/>
            <person name="Salerno W."/>
            <person name="Parikh A."/>
            <person name="Feasley C.L."/>
            <person name="Dalin E."/>
            <person name="Tu H."/>
            <person name="Huang E."/>
            <person name="Barry K."/>
            <person name="Lindquist E."/>
            <person name="Shapiro H."/>
            <person name="Bruce D."/>
            <person name="Schmutz J."/>
            <person name="Salamov A."/>
            <person name="Fey P."/>
            <person name="Gaudet P."/>
            <person name="Anjard C."/>
            <person name="Babu M.M."/>
            <person name="Basu S."/>
            <person name="Bushmanova Y."/>
            <person name="van der Wel H."/>
            <person name="Katoh-Kurasawa M."/>
            <person name="Dinh C."/>
            <person name="Coutinho P.M."/>
            <person name="Saito T."/>
            <person name="Elias M."/>
            <person name="Schaap P."/>
            <person name="Kay R.R."/>
            <person name="Henrissat B."/>
            <person name="Eichinger L."/>
            <person name="Rivero F."/>
            <person name="Putnam N.H."/>
            <person name="West C.M."/>
            <person name="Loomis W.F."/>
            <person name="Chisholm R.L."/>
            <person name="Shaulsky G."/>
            <person name="Strassmann J.E."/>
            <person name="Queller D.C."/>
            <person name="Kuspa A."/>
            <person name="Grigoriev I.V."/>
        </authorList>
    </citation>
    <scope>NUCLEOTIDE SEQUENCE [LARGE SCALE GENOMIC DNA]</scope>
    <source>
        <strain evidence="6">QSDP1</strain>
    </source>
</reference>
<gene>
    <name evidence="5" type="ORF">DICPUDRAFT_158367</name>
</gene>
<dbReference type="GO" id="GO:0004197">
    <property type="term" value="F:cysteine-type endopeptidase activity"/>
    <property type="evidence" value="ECO:0000318"/>
    <property type="project" value="GO_Central"/>
</dbReference>
<comment type="similarity">
    <text evidence="1">Belongs to the peptidase C1 family.</text>
</comment>
<dbReference type="PANTHER" id="PTHR12411">
    <property type="entry name" value="CYSTEINE PROTEASE FAMILY C1-RELATED"/>
    <property type="match status" value="1"/>
</dbReference>
<dbReference type="SMART" id="SM00198">
    <property type="entry name" value="SCP"/>
    <property type="match status" value="1"/>
</dbReference>
<evidence type="ECO:0000256" key="1">
    <source>
        <dbReference type="ARBA" id="ARBA00008455"/>
    </source>
</evidence>
<dbReference type="OrthoDB" id="10253408at2759"/>
<dbReference type="SUPFAM" id="SSF54001">
    <property type="entry name" value="Cysteine proteinases"/>
    <property type="match status" value="1"/>
</dbReference>
<dbReference type="Gene3D" id="3.40.33.10">
    <property type="entry name" value="CAP"/>
    <property type="match status" value="1"/>
</dbReference>
<feature type="chain" id="PRO_5018607201" description="Peptidase C1A papain C-terminal domain-containing protein" evidence="2">
    <location>
        <begin position="22"/>
        <end position="417"/>
    </location>
</feature>
<dbReference type="InterPro" id="IPR000668">
    <property type="entry name" value="Peptidase_C1A_C"/>
</dbReference>
<dbReference type="KEGG" id="dpp:DICPUDRAFT_158367"/>
<dbReference type="eggNOG" id="KOG1543">
    <property type="taxonomic scope" value="Eukaryota"/>
</dbReference>
<sequence length="417" mass="46016">MKVIISIIIILIIKNFKFVNSYTYNNVGKSIESIHNSFRIIARNYGPEPASPLNLISYSNDIANNVQNFVNKCEFKVPDSSYGVGNGYSLFKVMNKEFDPVDVINRTFVKTAPLYDWSIAGCKDGKCCDNYPTMIWNTTTQVGCATSFCKDSDSKGYNFLVCGYYPLGNYGGVKPYTPKEQNLTEEVVLKSHRNHTNSNSSSTSSFILESTTDDVDWKQLGFVTSIKNQGSCGGCYAFATCAALESAYLIKNNLPNTDIDLSEQNFISCSRNGCNGGNGQSSLESLKPNGVLYEKDDPYLAVTGMCPILNILQTKFKWTGYANLKSTRDNFIAALKSGPIYAAVYVDAGFQSYKSGVYSCPQSYTPNHAITLVGYSSETDSFLVKNSWSTNWGTSGYMYLKQGSCSLYSFPGVLPFV</sequence>
<dbReference type="AlphaFoldDB" id="F1A1G0"/>
<evidence type="ECO:0000259" key="3">
    <source>
        <dbReference type="SMART" id="SM00198"/>
    </source>
</evidence>
<dbReference type="InParanoid" id="F1A1G0"/>
<dbReference type="InterPro" id="IPR000169">
    <property type="entry name" value="Pept_cys_AS"/>
</dbReference>
<dbReference type="STRING" id="5786.F1A1G0"/>
<dbReference type="InterPro" id="IPR014044">
    <property type="entry name" value="CAP_dom"/>
</dbReference>
<evidence type="ECO:0000313" key="6">
    <source>
        <dbReference type="Proteomes" id="UP000001064"/>
    </source>
</evidence>
<dbReference type="GO" id="GO:0051603">
    <property type="term" value="P:proteolysis involved in protein catabolic process"/>
    <property type="evidence" value="ECO:0000318"/>
    <property type="project" value="GO_Central"/>
</dbReference>
<dbReference type="GO" id="GO:0005615">
    <property type="term" value="C:extracellular space"/>
    <property type="evidence" value="ECO:0000318"/>
    <property type="project" value="GO_Central"/>
</dbReference>
<dbReference type="InterPro" id="IPR039417">
    <property type="entry name" value="Peptidase_C1A_papain-like"/>
</dbReference>
<feature type="domain" description="Peptidase C1A papain C-terminal" evidence="4">
    <location>
        <begin position="211"/>
        <end position="416"/>
    </location>
</feature>
<evidence type="ECO:0000313" key="5">
    <source>
        <dbReference type="EMBL" id="EGC29963.1"/>
    </source>
</evidence>
<keyword evidence="6" id="KW-1185">Reference proteome</keyword>
<dbReference type="Proteomes" id="UP000001064">
    <property type="component" value="Unassembled WGS sequence"/>
</dbReference>
<dbReference type="Pfam" id="PF00112">
    <property type="entry name" value="Peptidase_C1"/>
    <property type="match status" value="1"/>
</dbReference>
<dbReference type="PROSITE" id="PS00139">
    <property type="entry name" value="THIOL_PROTEASE_CYS"/>
    <property type="match status" value="1"/>
</dbReference>
<dbReference type="SUPFAM" id="SSF55797">
    <property type="entry name" value="PR-1-like"/>
    <property type="match status" value="1"/>
</dbReference>
<keyword evidence="2" id="KW-0732">Signal</keyword>
<accession>F1A1G0</accession>
<feature type="domain" description="SCP" evidence="3">
    <location>
        <begin position="26"/>
        <end position="172"/>
    </location>
</feature>
<evidence type="ECO:0000259" key="4">
    <source>
        <dbReference type="SMART" id="SM00645"/>
    </source>
</evidence>
<dbReference type="InterPro" id="IPR013128">
    <property type="entry name" value="Peptidase_C1A"/>
</dbReference>
<dbReference type="RefSeq" id="XP_003293502.1">
    <property type="nucleotide sequence ID" value="XM_003293454.1"/>
</dbReference>
<dbReference type="Pfam" id="PF00188">
    <property type="entry name" value="CAP"/>
    <property type="match status" value="1"/>
</dbReference>
<dbReference type="FunFam" id="3.90.70.10:FF:000288">
    <property type="entry name" value="Gamete and mating-type specific protein A"/>
    <property type="match status" value="1"/>
</dbReference>
<dbReference type="eggNOG" id="KOG3017">
    <property type="taxonomic scope" value="Eukaryota"/>
</dbReference>
<dbReference type="FunCoup" id="F1A1G0">
    <property type="interactions" value="6"/>
</dbReference>
<name>F1A1G0_DICPU</name>